<name>A0A1B2HTP6_9PSEU</name>
<dbReference type="Proteomes" id="UP000093053">
    <property type="component" value="Chromosome"/>
</dbReference>
<reference evidence="2 3" key="1">
    <citation type="submission" date="2016-07" db="EMBL/GenBank/DDBJ databases">
        <title>Complete genome sequence of the Lentzea guizhouensis DHS C013.</title>
        <authorList>
            <person name="Cao C."/>
        </authorList>
    </citation>
    <scope>NUCLEOTIDE SEQUENCE [LARGE SCALE GENOMIC DNA]</scope>
    <source>
        <strain evidence="2 3">DHS C013</strain>
    </source>
</reference>
<accession>A0A1B2HTP6</accession>
<proteinExistence type="predicted"/>
<organism evidence="2 3">
    <name type="scientific">Lentzea guizhouensis</name>
    <dbReference type="NCBI Taxonomy" id="1586287"/>
    <lineage>
        <taxon>Bacteria</taxon>
        <taxon>Bacillati</taxon>
        <taxon>Actinomycetota</taxon>
        <taxon>Actinomycetes</taxon>
        <taxon>Pseudonocardiales</taxon>
        <taxon>Pseudonocardiaceae</taxon>
        <taxon>Lentzea</taxon>
    </lineage>
</organism>
<evidence type="ECO:0000313" key="2">
    <source>
        <dbReference type="EMBL" id="ANZ41101.1"/>
    </source>
</evidence>
<feature type="compositionally biased region" description="Low complexity" evidence="1">
    <location>
        <begin position="8"/>
        <end position="24"/>
    </location>
</feature>
<dbReference type="EMBL" id="CP016793">
    <property type="protein sequence ID" value="ANZ41101.1"/>
    <property type="molecule type" value="Genomic_DNA"/>
</dbReference>
<evidence type="ECO:0000256" key="1">
    <source>
        <dbReference type="SAM" id="MobiDB-lite"/>
    </source>
</evidence>
<feature type="region of interest" description="Disordered" evidence="1">
    <location>
        <begin position="1"/>
        <end position="56"/>
    </location>
</feature>
<dbReference type="STRING" id="1586287.BBK82_39080"/>
<sequence>MAFDSSHARSSVHSTRSSQVSSESRMSRADRKPLRSRRKASSMPGRAASRAEVRSGLTVKVVSSTAAIAALLR</sequence>
<evidence type="ECO:0000313" key="3">
    <source>
        <dbReference type="Proteomes" id="UP000093053"/>
    </source>
</evidence>
<protein>
    <submittedName>
        <fullName evidence="2">Uncharacterized protein</fullName>
    </submittedName>
</protein>
<dbReference type="AlphaFoldDB" id="A0A1B2HTP6"/>
<gene>
    <name evidence="2" type="ORF">BBK82_39080</name>
</gene>
<keyword evidence="3" id="KW-1185">Reference proteome</keyword>
<dbReference type="KEGG" id="led:BBK82_39080"/>